<dbReference type="AlphaFoldDB" id="A0AAD5XG96"/>
<proteinExistence type="predicted"/>
<feature type="domain" description="PCI" evidence="2">
    <location>
        <begin position="177"/>
        <end position="347"/>
    </location>
</feature>
<dbReference type="Pfam" id="PF22037">
    <property type="entry name" value="PSD13_N"/>
    <property type="match status" value="1"/>
</dbReference>
<reference evidence="3" key="1">
    <citation type="submission" date="2020-05" db="EMBL/GenBank/DDBJ databases">
        <title>Phylogenomic resolution of chytrid fungi.</title>
        <authorList>
            <person name="Stajich J.E."/>
            <person name="Amses K."/>
            <person name="Simmons R."/>
            <person name="Seto K."/>
            <person name="Myers J."/>
            <person name="Bonds A."/>
            <person name="Quandt C.A."/>
            <person name="Barry K."/>
            <person name="Liu P."/>
            <person name="Grigoriev I."/>
            <person name="Longcore J.E."/>
            <person name="James T.Y."/>
        </authorList>
    </citation>
    <scope>NUCLEOTIDE SEQUENCE</scope>
    <source>
        <strain evidence="3">JEL0513</strain>
    </source>
</reference>
<dbReference type="InterPro" id="IPR035298">
    <property type="entry name" value="PSMD13"/>
</dbReference>
<dbReference type="GO" id="GO:0005634">
    <property type="term" value="C:nucleus"/>
    <property type="evidence" value="ECO:0007669"/>
    <property type="project" value="TreeGrafter"/>
</dbReference>
<keyword evidence="4" id="KW-1185">Reference proteome</keyword>
<dbReference type="EMBL" id="JADGJH010000145">
    <property type="protein sequence ID" value="KAJ3136169.1"/>
    <property type="molecule type" value="Genomic_DNA"/>
</dbReference>
<dbReference type="GO" id="GO:0005198">
    <property type="term" value="F:structural molecule activity"/>
    <property type="evidence" value="ECO:0007669"/>
    <property type="project" value="TreeGrafter"/>
</dbReference>
<sequence>MQVDRDVTVYLNKAKQSAPAELREFFDQFEDLYDRKLWHQLTLVLNKFVRLPSATPFLVPLYDEFVSEWQKRMNQLSLVLFVTTASRTIKDPTTSLAFLNRQVERLKDQSEDRDSYVLASMEAAHIKLVSADFEGCKASIDESEKILSDLPVVDTVINASFYRVSADYYKAKALYPQFYHNALLFLSSTSLEEISTAEKIERAYDLSLSALLGDGLYNFGELLMHPILDSLTSSPSAWLRNLLFAFNSGDNDTFEKISKSPEFLKMPLLVSSIAFLSQKLCLMSLMESVFRRSKEERGRLAFTTLAKDTRVAVHEVEHLVMKALSLGLIRGSIDEIDATVSVSWVQPRVLEMGQIKTINEKLAGWSDNVREKVVSLERDGAVEISILAE</sequence>
<dbReference type="PANTHER" id="PTHR10539">
    <property type="entry name" value="26S PROTEASOME NON-ATPASE REGULATORY SUBUNIT 13"/>
    <property type="match status" value="1"/>
</dbReference>
<protein>
    <submittedName>
        <fullName evidence="3">26S proteasome regulatory subunit</fullName>
    </submittedName>
</protein>
<dbReference type="GO" id="GO:0008541">
    <property type="term" value="C:proteasome regulatory particle, lid subcomplex"/>
    <property type="evidence" value="ECO:0007669"/>
    <property type="project" value="TreeGrafter"/>
</dbReference>
<keyword evidence="1 3" id="KW-0647">Proteasome</keyword>
<dbReference type="SMART" id="SM00088">
    <property type="entry name" value="PINT"/>
    <property type="match status" value="1"/>
</dbReference>
<dbReference type="InterPro" id="IPR054179">
    <property type="entry name" value="PSD13_N"/>
</dbReference>
<gene>
    <name evidence="3" type="primary">RPN9</name>
    <name evidence="3" type="ORF">HK100_001986</name>
</gene>
<dbReference type="GO" id="GO:0005829">
    <property type="term" value="C:cytosol"/>
    <property type="evidence" value="ECO:0007669"/>
    <property type="project" value="TreeGrafter"/>
</dbReference>
<accession>A0AAD5XG96</accession>
<evidence type="ECO:0000313" key="4">
    <source>
        <dbReference type="Proteomes" id="UP001211907"/>
    </source>
</evidence>
<dbReference type="PANTHER" id="PTHR10539:SF0">
    <property type="entry name" value="26S PROTEASOME NON-ATPASE REGULATORY SUBUNIT 13"/>
    <property type="match status" value="1"/>
</dbReference>
<dbReference type="PROSITE" id="PS50250">
    <property type="entry name" value="PCI"/>
    <property type="match status" value="1"/>
</dbReference>
<comment type="caution">
    <text evidence="3">The sequence shown here is derived from an EMBL/GenBank/DDBJ whole genome shotgun (WGS) entry which is preliminary data.</text>
</comment>
<name>A0AAD5XG96_9FUNG</name>
<dbReference type="Proteomes" id="UP001211907">
    <property type="component" value="Unassembled WGS sequence"/>
</dbReference>
<evidence type="ECO:0000259" key="2">
    <source>
        <dbReference type="PROSITE" id="PS50250"/>
    </source>
</evidence>
<evidence type="ECO:0000313" key="3">
    <source>
        <dbReference type="EMBL" id="KAJ3136169.1"/>
    </source>
</evidence>
<evidence type="ECO:0000256" key="1">
    <source>
        <dbReference type="ARBA" id="ARBA00022942"/>
    </source>
</evidence>
<dbReference type="InterPro" id="IPR000717">
    <property type="entry name" value="PCI_dom"/>
</dbReference>
<dbReference type="Pfam" id="PF01399">
    <property type="entry name" value="PCI"/>
    <property type="match status" value="1"/>
</dbReference>
<organism evidence="3 4">
    <name type="scientific">Physocladia obscura</name>
    <dbReference type="NCBI Taxonomy" id="109957"/>
    <lineage>
        <taxon>Eukaryota</taxon>
        <taxon>Fungi</taxon>
        <taxon>Fungi incertae sedis</taxon>
        <taxon>Chytridiomycota</taxon>
        <taxon>Chytridiomycota incertae sedis</taxon>
        <taxon>Chytridiomycetes</taxon>
        <taxon>Chytridiales</taxon>
        <taxon>Chytriomycetaceae</taxon>
        <taxon>Physocladia</taxon>
    </lineage>
</organism>
<dbReference type="GO" id="GO:0006511">
    <property type="term" value="P:ubiquitin-dependent protein catabolic process"/>
    <property type="evidence" value="ECO:0007669"/>
    <property type="project" value="TreeGrafter"/>
</dbReference>